<dbReference type="GO" id="GO:0007165">
    <property type="term" value="P:signal transduction"/>
    <property type="evidence" value="ECO:0007669"/>
    <property type="project" value="InterPro"/>
</dbReference>
<dbReference type="RefSeq" id="XP_033599952.1">
    <property type="nucleotide sequence ID" value="XM_033748236.1"/>
</dbReference>
<feature type="compositionally biased region" description="Low complexity" evidence="4">
    <location>
        <begin position="376"/>
        <end position="396"/>
    </location>
</feature>
<dbReference type="CDD" id="cd07652">
    <property type="entry name" value="F-BAR_Rgd1"/>
    <property type="match status" value="1"/>
</dbReference>
<dbReference type="SUPFAM" id="SSF103657">
    <property type="entry name" value="BAR/IMD domain-like"/>
    <property type="match status" value="1"/>
</dbReference>
<evidence type="ECO:0000256" key="3">
    <source>
        <dbReference type="SAM" id="Coils"/>
    </source>
</evidence>
<protein>
    <submittedName>
        <fullName evidence="7">RhoGAP-domain-containing protein</fullName>
    </submittedName>
</protein>
<dbReference type="Gene3D" id="1.20.1270.60">
    <property type="entry name" value="Arfaptin homology (AH) domain/BAR domain"/>
    <property type="match status" value="1"/>
</dbReference>
<evidence type="ECO:0000313" key="7">
    <source>
        <dbReference type="EMBL" id="KAF2757501.1"/>
    </source>
</evidence>
<dbReference type="Pfam" id="PF00611">
    <property type="entry name" value="FCH"/>
    <property type="match status" value="1"/>
</dbReference>
<dbReference type="GO" id="GO:0005096">
    <property type="term" value="F:GTPase activator activity"/>
    <property type="evidence" value="ECO:0007669"/>
    <property type="project" value="UniProtKB-KW"/>
</dbReference>
<organism evidence="7 8">
    <name type="scientific">Pseudovirgaria hyperparasitica</name>
    <dbReference type="NCBI Taxonomy" id="470096"/>
    <lineage>
        <taxon>Eukaryota</taxon>
        <taxon>Fungi</taxon>
        <taxon>Dikarya</taxon>
        <taxon>Ascomycota</taxon>
        <taxon>Pezizomycotina</taxon>
        <taxon>Dothideomycetes</taxon>
        <taxon>Dothideomycetes incertae sedis</taxon>
        <taxon>Acrospermales</taxon>
        <taxon>Acrospermaceae</taxon>
        <taxon>Pseudovirgaria</taxon>
    </lineage>
</organism>
<feature type="compositionally biased region" description="Polar residues" evidence="4">
    <location>
        <begin position="482"/>
        <end position="494"/>
    </location>
</feature>
<evidence type="ECO:0000313" key="8">
    <source>
        <dbReference type="Proteomes" id="UP000799437"/>
    </source>
</evidence>
<dbReference type="InterPro" id="IPR000198">
    <property type="entry name" value="RhoGAP_dom"/>
</dbReference>
<feature type="coiled-coil region" evidence="3">
    <location>
        <begin position="170"/>
        <end position="197"/>
    </location>
</feature>
<feature type="compositionally biased region" description="Low complexity" evidence="4">
    <location>
        <begin position="459"/>
        <end position="474"/>
    </location>
</feature>
<dbReference type="InterPro" id="IPR031160">
    <property type="entry name" value="F_BAR_dom"/>
</dbReference>
<evidence type="ECO:0000256" key="1">
    <source>
        <dbReference type="ARBA" id="ARBA00022468"/>
    </source>
</evidence>
<evidence type="ECO:0000259" key="5">
    <source>
        <dbReference type="PROSITE" id="PS50238"/>
    </source>
</evidence>
<dbReference type="FunFam" id="1.20.1270.60:FF:000063">
    <property type="entry name" value="Rho GTPase activator"/>
    <property type="match status" value="1"/>
</dbReference>
<feature type="region of interest" description="Disordered" evidence="4">
    <location>
        <begin position="1"/>
        <end position="35"/>
    </location>
</feature>
<dbReference type="PROSITE" id="PS51741">
    <property type="entry name" value="F_BAR"/>
    <property type="match status" value="1"/>
</dbReference>
<dbReference type="SMART" id="SM00055">
    <property type="entry name" value="FCH"/>
    <property type="match status" value="1"/>
</dbReference>
<evidence type="ECO:0000256" key="4">
    <source>
        <dbReference type="SAM" id="MobiDB-lite"/>
    </source>
</evidence>
<dbReference type="OrthoDB" id="437889at2759"/>
<dbReference type="GeneID" id="54489290"/>
<keyword evidence="1" id="KW-0343">GTPase activation</keyword>
<proteinExistence type="predicted"/>
<feature type="compositionally biased region" description="Polar residues" evidence="4">
    <location>
        <begin position="364"/>
        <end position="375"/>
    </location>
</feature>
<gene>
    <name evidence="7" type="ORF">EJ05DRAFT_511303</name>
</gene>
<evidence type="ECO:0000256" key="2">
    <source>
        <dbReference type="PROSITE-ProRule" id="PRU01077"/>
    </source>
</evidence>
<evidence type="ECO:0000259" key="6">
    <source>
        <dbReference type="PROSITE" id="PS51741"/>
    </source>
</evidence>
<dbReference type="GO" id="GO:0005938">
    <property type="term" value="C:cell cortex"/>
    <property type="evidence" value="ECO:0007669"/>
    <property type="project" value="UniProtKB-ARBA"/>
</dbReference>
<dbReference type="Proteomes" id="UP000799437">
    <property type="component" value="Unassembled WGS sequence"/>
</dbReference>
<sequence length="704" mass="77665">MDSREPISEANGDGPPRPSSSHAPGEDETSTIPLVQPTLVSDTSKAVDNVLFSDIGVNTLLNRLKQSIASAQDFAGFLKKRSSIEESHAQGLKKLYRSTHDAISSSNTRQGTYALNLDNATRLQDRMGDNGMQFALSLHQMHEDLTELSNTVEKGRKQWKAEGLANEKKVQDAESMMSKAKSKYDSLAEDLDRLKTGDKSSGKLFGLKGPKSSAQQEEDLQRKLQAADSDYSAKVKTAQDARQALISSQRPSAIKALLELIKECDSALSLQFQKYVAFNEKLILGNGILVAPIPGSEGQQVPPSMRDFANLVDNEKDLNSYILSHTSKVPAKSPDIKYEKHPVSARRRSRAMSWGNIINASKSLVQQSTSTGQRRASQSQPPQQSHNASPPQAPQSFAQSTNVQSSVSQPTPVSQDSPYRESPYQDNSYQPYQPQPQHQYQTPAHSADSPYGGPPQLNYPQTSTPQYPSYSSQQYPPPSQSGTMAQQASGVLSSNDDRGVFGRSLGDLYAESDNLAPVPIVVYQCIQAVEMYGLDVEGIYRIPGTSSHIDELEAVFNKAHNEHTQVDLRNPASFHHDINSVAGLLKRFFSKLNDPLFTRSRYQDFVKAARIDDEVVRRDTMHKIINELPDPNYATIRALVLHLNRIQDHASINRMSSSNLAICFAPTLMMGDIKEHHGPLADAGLQARVVETVLANTYQIFDED</sequence>
<dbReference type="InterPro" id="IPR027267">
    <property type="entry name" value="AH/BAR_dom_sf"/>
</dbReference>
<keyword evidence="8" id="KW-1185">Reference proteome</keyword>
<dbReference type="AlphaFoldDB" id="A0A6A6W8U1"/>
<dbReference type="InterPro" id="IPR001060">
    <property type="entry name" value="FCH_dom"/>
</dbReference>
<reference evidence="7" key="1">
    <citation type="journal article" date="2020" name="Stud. Mycol.">
        <title>101 Dothideomycetes genomes: a test case for predicting lifestyles and emergence of pathogens.</title>
        <authorList>
            <person name="Haridas S."/>
            <person name="Albert R."/>
            <person name="Binder M."/>
            <person name="Bloem J."/>
            <person name="Labutti K."/>
            <person name="Salamov A."/>
            <person name="Andreopoulos B."/>
            <person name="Baker S."/>
            <person name="Barry K."/>
            <person name="Bills G."/>
            <person name="Bluhm B."/>
            <person name="Cannon C."/>
            <person name="Castanera R."/>
            <person name="Culley D."/>
            <person name="Daum C."/>
            <person name="Ezra D."/>
            <person name="Gonzalez J."/>
            <person name="Henrissat B."/>
            <person name="Kuo A."/>
            <person name="Liang C."/>
            <person name="Lipzen A."/>
            <person name="Lutzoni F."/>
            <person name="Magnuson J."/>
            <person name="Mondo S."/>
            <person name="Nolan M."/>
            <person name="Ohm R."/>
            <person name="Pangilinan J."/>
            <person name="Park H.-J."/>
            <person name="Ramirez L."/>
            <person name="Alfaro M."/>
            <person name="Sun H."/>
            <person name="Tritt A."/>
            <person name="Yoshinaga Y."/>
            <person name="Zwiers L.-H."/>
            <person name="Turgeon B."/>
            <person name="Goodwin S."/>
            <person name="Spatafora J."/>
            <person name="Crous P."/>
            <person name="Grigoriev I."/>
        </authorList>
    </citation>
    <scope>NUCLEOTIDE SEQUENCE</scope>
    <source>
        <strain evidence="7">CBS 121739</strain>
    </source>
</reference>
<accession>A0A6A6W8U1</accession>
<dbReference type="SMART" id="SM00324">
    <property type="entry name" value="RhoGAP"/>
    <property type="match status" value="1"/>
</dbReference>
<feature type="domain" description="Rho-GAP" evidence="5">
    <location>
        <begin position="503"/>
        <end position="701"/>
    </location>
</feature>
<dbReference type="EMBL" id="ML996573">
    <property type="protein sequence ID" value="KAF2757501.1"/>
    <property type="molecule type" value="Genomic_DNA"/>
</dbReference>
<dbReference type="Pfam" id="PF00620">
    <property type="entry name" value="RhoGAP"/>
    <property type="match status" value="1"/>
</dbReference>
<feature type="compositionally biased region" description="Low complexity" evidence="4">
    <location>
        <begin position="424"/>
        <end position="441"/>
    </location>
</feature>
<feature type="region of interest" description="Disordered" evidence="4">
    <location>
        <begin position="330"/>
        <end position="349"/>
    </location>
</feature>
<dbReference type="PANTHER" id="PTHR23176:SF136">
    <property type="entry name" value="RHO GTPASE ACTIVATOR (RGD1)"/>
    <property type="match status" value="1"/>
</dbReference>
<dbReference type="Gene3D" id="1.10.555.10">
    <property type="entry name" value="Rho GTPase activation protein"/>
    <property type="match status" value="1"/>
</dbReference>
<dbReference type="InterPro" id="IPR050729">
    <property type="entry name" value="Rho-GAP"/>
</dbReference>
<dbReference type="InterPro" id="IPR008936">
    <property type="entry name" value="Rho_GTPase_activation_prot"/>
</dbReference>
<dbReference type="PROSITE" id="PS50238">
    <property type="entry name" value="RHOGAP"/>
    <property type="match status" value="1"/>
</dbReference>
<feature type="compositionally biased region" description="Low complexity" evidence="4">
    <location>
        <begin position="403"/>
        <end position="417"/>
    </location>
</feature>
<feature type="region of interest" description="Disordered" evidence="4">
    <location>
        <begin position="364"/>
        <end position="496"/>
    </location>
</feature>
<dbReference type="PANTHER" id="PTHR23176">
    <property type="entry name" value="RHO/RAC/CDC GTPASE-ACTIVATING PROTEIN"/>
    <property type="match status" value="1"/>
</dbReference>
<feature type="domain" description="F-BAR" evidence="6">
    <location>
        <begin position="45"/>
        <end position="313"/>
    </location>
</feature>
<keyword evidence="2 3" id="KW-0175">Coiled coil</keyword>
<dbReference type="SUPFAM" id="SSF48350">
    <property type="entry name" value="GTPase activation domain, GAP"/>
    <property type="match status" value="1"/>
</dbReference>
<name>A0A6A6W8U1_9PEZI</name>